<feature type="compositionally biased region" description="Low complexity" evidence="4">
    <location>
        <begin position="261"/>
        <end position="271"/>
    </location>
</feature>
<evidence type="ECO:0000313" key="6">
    <source>
        <dbReference type="Proteomes" id="UP000266673"/>
    </source>
</evidence>
<evidence type="ECO:0000256" key="4">
    <source>
        <dbReference type="SAM" id="MobiDB-lite"/>
    </source>
</evidence>
<name>A0A397TV16_9GLOM</name>
<keyword evidence="2" id="KW-0539">Nucleus</keyword>
<feature type="compositionally biased region" description="Polar residues" evidence="4">
    <location>
        <begin position="242"/>
        <end position="258"/>
    </location>
</feature>
<feature type="region of interest" description="Disordered" evidence="4">
    <location>
        <begin position="75"/>
        <end position="97"/>
    </location>
</feature>
<feature type="region of interest" description="Disordered" evidence="4">
    <location>
        <begin position="241"/>
        <end position="271"/>
    </location>
</feature>
<dbReference type="PANTHER" id="PTHR40621">
    <property type="entry name" value="TRANSCRIPTION FACTOR KAPC-RELATED"/>
    <property type="match status" value="1"/>
</dbReference>
<keyword evidence="3" id="KW-0175">Coiled coil</keyword>
<dbReference type="Proteomes" id="UP000266673">
    <property type="component" value="Unassembled WGS sequence"/>
</dbReference>
<sequence length="352" mass="39780">MFQPSMKFDAPAYCSASPYISSQKTKSSTPQTTSNLPSCTLAPITSLLTSITSSTTNDITNNGSTIFSIVSCQSSASSGGKNKRGRKPLPTMPSDKRHFRNLFNQRSFRERKKIQLKDLESRAEKFEILYNESQNEIKSLKERVAFLEKFIANNNNNNINDSSDGRDNIYMIEDNNNHPNDYKHKENVSYAIPTGSEQYSGYSSASGNCNIISSFTRNNTSAFMFNDGRQRQRNQQIEENHNSFQDSLQPDSINNPNSIYEPRSPTHSSSSIETIESGESTVTLNGLSNQMSTPTPFYSIFPNEQKGYWIPLPTASNDDESVWQKFQQQDQQRWRLTSTLPPLLQYDVSRGN</sequence>
<dbReference type="EMBL" id="QKWP01002861">
    <property type="protein sequence ID" value="RIB01985.1"/>
    <property type="molecule type" value="Genomic_DNA"/>
</dbReference>
<accession>A0A397TV16</accession>
<evidence type="ECO:0008006" key="7">
    <source>
        <dbReference type="Google" id="ProtNLM"/>
    </source>
</evidence>
<proteinExistence type="predicted"/>
<comment type="caution">
    <text evidence="5">The sequence shown here is derived from an EMBL/GenBank/DDBJ whole genome shotgun (WGS) entry which is preliminary data.</text>
</comment>
<evidence type="ECO:0000313" key="5">
    <source>
        <dbReference type="EMBL" id="RIB01985.1"/>
    </source>
</evidence>
<protein>
    <recommendedName>
        <fullName evidence="7">BZIP domain-containing protein</fullName>
    </recommendedName>
</protein>
<organism evidence="5 6">
    <name type="scientific">Gigaspora rosea</name>
    <dbReference type="NCBI Taxonomy" id="44941"/>
    <lineage>
        <taxon>Eukaryota</taxon>
        <taxon>Fungi</taxon>
        <taxon>Fungi incertae sedis</taxon>
        <taxon>Mucoromycota</taxon>
        <taxon>Glomeromycotina</taxon>
        <taxon>Glomeromycetes</taxon>
        <taxon>Diversisporales</taxon>
        <taxon>Gigasporaceae</taxon>
        <taxon>Gigaspora</taxon>
    </lineage>
</organism>
<dbReference type="Gene3D" id="1.20.5.170">
    <property type="match status" value="1"/>
</dbReference>
<dbReference type="AlphaFoldDB" id="A0A397TV16"/>
<dbReference type="GO" id="GO:0001228">
    <property type="term" value="F:DNA-binding transcription activator activity, RNA polymerase II-specific"/>
    <property type="evidence" value="ECO:0007669"/>
    <property type="project" value="TreeGrafter"/>
</dbReference>
<dbReference type="GO" id="GO:0090575">
    <property type="term" value="C:RNA polymerase II transcription regulator complex"/>
    <property type="evidence" value="ECO:0007669"/>
    <property type="project" value="TreeGrafter"/>
</dbReference>
<evidence type="ECO:0000256" key="2">
    <source>
        <dbReference type="ARBA" id="ARBA00023242"/>
    </source>
</evidence>
<dbReference type="PANTHER" id="PTHR40621:SF6">
    <property type="entry name" value="AP-1-LIKE TRANSCRIPTION FACTOR YAP1-RELATED"/>
    <property type="match status" value="1"/>
</dbReference>
<reference evidence="5 6" key="1">
    <citation type="submission" date="2018-06" db="EMBL/GenBank/DDBJ databases">
        <title>Comparative genomics reveals the genomic features of Rhizophagus irregularis, R. cerebriforme, R. diaphanum and Gigaspora rosea, and their symbiotic lifestyle signature.</title>
        <authorList>
            <person name="Morin E."/>
            <person name="San Clemente H."/>
            <person name="Chen E.C.H."/>
            <person name="De La Providencia I."/>
            <person name="Hainaut M."/>
            <person name="Kuo A."/>
            <person name="Kohler A."/>
            <person name="Murat C."/>
            <person name="Tang N."/>
            <person name="Roy S."/>
            <person name="Loubradou J."/>
            <person name="Henrissat B."/>
            <person name="Grigoriev I.V."/>
            <person name="Corradi N."/>
            <person name="Roux C."/>
            <person name="Martin F.M."/>
        </authorList>
    </citation>
    <scope>NUCLEOTIDE SEQUENCE [LARGE SCALE GENOMIC DNA]</scope>
    <source>
        <strain evidence="5 6">DAOM 194757</strain>
    </source>
</reference>
<evidence type="ECO:0000256" key="1">
    <source>
        <dbReference type="ARBA" id="ARBA00004123"/>
    </source>
</evidence>
<feature type="coiled-coil region" evidence="3">
    <location>
        <begin position="109"/>
        <end position="150"/>
    </location>
</feature>
<dbReference type="CDD" id="cd14688">
    <property type="entry name" value="bZIP_YAP"/>
    <property type="match status" value="1"/>
</dbReference>
<comment type="subcellular location">
    <subcellularLocation>
        <location evidence="1">Nucleus</location>
    </subcellularLocation>
</comment>
<dbReference type="OrthoDB" id="2593073at2759"/>
<dbReference type="GO" id="GO:0000976">
    <property type="term" value="F:transcription cis-regulatory region binding"/>
    <property type="evidence" value="ECO:0007669"/>
    <property type="project" value="InterPro"/>
</dbReference>
<dbReference type="InterPro" id="IPR046347">
    <property type="entry name" value="bZIP_sf"/>
</dbReference>
<evidence type="ECO:0000256" key="3">
    <source>
        <dbReference type="SAM" id="Coils"/>
    </source>
</evidence>
<dbReference type="SUPFAM" id="SSF57959">
    <property type="entry name" value="Leucine zipper domain"/>
    <property type="match status" value="1"/>
</dbReference>
<dbReference type="InterPro" id="IPR050936">
    <property type="entry name" value="AP-1-like"/>
</dbReference>
<gene>
    <name evidence="5" type="ORF">C2G38_2229133</name>
</gene>
<keyword evidence="6" id="KW-1185">Reference proteome</keyword>